<keyword evidence="4" id="KW-1185">Reference proteome</keyword>
<reference evidence="3 4" key="1">
    <citation type="submission" date="2018-10" db="EMBL/GenBank/DDBJ databases">
        <title>Parasedimentitalea marina sp. nov., a psychrophilic bacterium isolated from deep seawater of the New Britain Trench.</title>
        <authorList>
            <person name="Cao J."/>
        </authorList>
    </citation>
    <scope>NUCLEOTIDE SEQUENCE [LARGE SCALE GENOMIC DNA]</scope>
    <source>
        <strain evidence="3 4">W43</strain>
    </source>
</reference>
<sequence length="173" mass="18938">MKTQPNRPARDRKPRLEISNSSSSIAPMTGLVRDTVVLTRSGEVLVQHIQADHHIVTRDAGLVRVQIVVHQHVMSPTISVAAGSLGDTRPEHEMILPANQQILIRDWRAQALFGCNQALVPASSLVDGEYICHQGQQMLDLYSVHLERLHVIYAGGLEVASATETALNLRSAA</sequence>
<evidence type="ECO:0000259" key="2">
    <source>
        <dbReference type="Pfam" id="PF13403"/>
    </source>
</evidence>
<dbReference type="Proteomes" id="UP000283063">
    <property type="component" value="Chromosome"/>
</dbReference>
<dbReference type="OrthoDB" id="7873527at2"/>
<dbReference type="EMBL" id="CP033219">
    <property type="protein sequence ID" value="AZV79066.1"/>
    <property type="molecule type" value="Genomic_DNA"/>
</dbReference>
<dbReference type="Pfam" id="PF13403">
    <property type="entry name" value="Hint_2"/>
    <property type="match status" value="1"/>
</dbReference>
<feature type="region of interest" description="Disordered" evidence="1">
    <location>
        <begin position="1"/>
        <end position="21"/>
    </location>
</feature>
<dbReference type="InterPro" id="IPR028992">
    <property type="entry name" value="Hedgehog/Intein_dom"/>
</dbReference>
<evidence type="ECO:0000313" key="4">
    <source>
        <dbReference type="Proteomes" id="UP000283063"/>
    </source>
</evidence>
<organism evidence="3 4">
    <name type="scientific">Parasedimentitalea marina</name>
    <dbReference type="NCBI Taxonomy" id="2483033"/>
    <lineage>
        <taxon>Bacteria</taxon>
        <taxon>Pseudomonadati</taxon>
        <taxon>Pseudomonadota</taxon>
        <taxon>Alphaproteobacteria</taxon>
        <taxon>Rhodobacterales</taxon>
        <taxon>Paracoccaceae</taxon>
        <taxon>Parasedimentitalea</taxon>
    </lineage>
</organism>
<gene>
    <name evidence="3" type="ORF">EBB79_15095</name>
</gene>
<evidence type="ECO:0000313" key="3">
    <source>
        <dbReference type="EMBL" id="AZV79066.1"/>
    </source>
</evidence>
<name>A0A3T0N4W0_9RHOB</name>
<proteinExistence type="predicted"/>
<evidence type="ECO:0000256" key="1">
    <source>
        <dbReference type="SAM" id="MobiDB-lite"/>
    </source>
</evidence>
<feature type="domain" description="Hedgehog/Intein (Hint)" evidence="2">
    <location>
        <begin position="31"/>
        <end position="164"/>
    </location>
</feature>
<dbReference type="AlphaFoldDB" id="A0A3T0N4W0"/>
<dbReference type="KEGG" id="sedi:EBB79_15095"/>
<protein>
    <recommendedName>
        <fullName evidence="2">Hedgehog/Intein (Hint) domain-containing protein</fullName>
    </recommendedName>
</protein>
<accession>A0A3T0N4W0</accession>